<dbReference type="InterPro" id="IPR036291">
    <property type="entry name" value="NAD(P)-bd_dom_sf"/>
</dbReference>
<sequence>MSKIALITGASAGFGTAIARRFAKEGWTLILTGRRQDRLDALVEEFGGREKAFPLCFDIRDEAATRAALESLPPAFSTIDALINNAGLALGTGPIQECDLDQWKTMIDTNVTGLVTITRLLIDGIIAQGGLIVNLSSIAAHWPNRGGNTYAGTKAFVRQFSLGLRSDLHGTGVRVTSIEPGLSESEFTIVRTGGSQEAYDKLYGGADALQPEDIAETIHWVASLPAHVNINSIEIMPVSQSWAPYQVHRKPAAS</sequence>
<dbReference type="RefSeq" id="WP_099557153.1">
    <property type="nucleotide sequence ID" value="NZ_LT960614.1"/>
</dbReference>
<dbReference type="PRINTS" id="PR00080">
    <property type="entry name" value="SDRFAMILY"/>
</dbReference>
<organism evidence="5 6">
    <name type="scientific">Hartmannibacter diazotrophicus</name>
    <dbReference type="NCBI Taxonomy" id="1482074"/>
    <lineage>
        <taxon>Bacteria</taxon>
        <taxon>Pseudomonadati</taxon>
        <taxon>Pseudomonadota</taxon>
        <taxon>Alphaproteobacteria</taxon>
        <taxon>Hyphomicrobiales</taxon>
        <taxon>Pleomorphomonadaceae</taxon>
        <taxon>Hartmannibacter</taxon>
    </lineage>
</organism>
<dbReference type="Gene3D" id="3.40.50.720">
    <property type="entry name" value="NAD(P)-binding Rossmann-like Domain"/>
    <property type="match status" value="1"/>
</dbReference>
<keyword evidence="6" id="KW-1185">Reference proteome</keyword>
<evidence type="ECO:0000256" key="1">
    <source>
        <dbReference type="ARBA" id="ARBA00006484"/>
    </source>
</evidence>
<evidence type="ECO:0000313" key="5">
    <source>
        <dbReference type="EMBL" id="SON56816.1"/>
    </source>
</evidence>
<dbReference type="InterPro" id="IPR020904">
    <property type="entry name" value="Sc_DH/Rdtase_CS"/>
</dbReference>
<comment type="similarity">
    <text evidence="1 3">Belongs to the short-chain dehydrogenases/reductases (SDR) family.</text>
</comment>
<dbReference type="PANTHER" id="PTHR42901">
    <property type="entry name" value="ALCOHOL DEHYDROGENASE"/>
    <property type="match status" value="1"/>
</dbReference>
<dbReference type="OrthoDB" id="658698at2"/>
<dbReference type="FunFam" id="3.40.50.720:FF:000047">
    <property type="entry name" value="NADP-dependent L-serine/L-allo-threonine dehydrogenase"/>
    <property type="match status" value="1"/>
</dbReference>
<dbReference type="PRINTS" id="PR00081">
    <property type="entry name" value="GDHRDH"/>
</dbReference>
<proteinExistence type="inferred from homology"/>
<reference evidence="6" key="1">
    <citation type="submission" date="2017-09" db="EMBL/GenBank/DDBJ databases">
        <title>Genome sequence of Nannocystis excedens DSM 71.</title>
        <authorList>
            <person name="Blom J."/>
        </authorList>
    </citation>
    <scope>NUCLEOTIDE SEQUENCE [LARGE SCALE GENOMIC DNA]</scope>
    <source>
        <strain evidence="6">type strain: E19</strain>
    </source>
</reference>
<evidence type="ECO:0000259" key="4">
    <source>
        <dbReference type="SMART" id="SM00822"/>
    </source>
</evidence>
<dbReference type="InterPro" id="IPR002347">
    <property type="entry name" value="SDR_fam"/>
</dbReference>
<evidence type="ECO:0000313" key="6">
    <source>
        <dbReference type="Proteomes" id="UP000223606"/>
    </source>
</evidence>
<dbReference type="Pfam" id="PF00106">
    <property type="entry name" value="adh_short"/>
    <property type="match status" value="1"/>
</dbReference>
<dbReference type="InterPro" id="IPR057326">
    <property type="entry name" value="KR_dom"/>
</dbReference>
<dbReference type="KEGG" id="hdi:HDIA_3275"/>
<name>A0A2C9D970_9HYPH</name>
<dbReference type="PROSITE" id="PS00061">
    <property type="entry name" value="ADH_SHORT"/>
    <property type="match status" value="1"/>
</dbReference>
<protein>
    <submittedName>
        <fullName evidence="5">Serine 3-dehydrogenase</fullName>
        <ecNumber evidence="5">1.1.1.276</ecNumber>
    </submittedName>
</protein>
<accession>A0A2C9D970</accession>
<keyword evidence="2 5" id="KW-0560">Oxidoreductase</keyword>
<dbReference type="EMBL" id="LT960614">
    <property type="protein sequence ID" value="SON56816.1"/>
    <property type="molecule type" value="Genomic_DNA"/>
</dbReference>
<dbReference type="EC" id="1.1.1.276" evidence="5"/>
<dbReference type="AlphaFoldDB" id="A0A2C9D970"/>
<gene>
    <name evidence="5" type="primary">sdh_2</name>
    <name evidence="5" type="ORF">HDIA_3275</name>
</gene>
<dbReference type="SMART" id="SM00822">
    <property type="entry name" value="PKS_KR"/>
    <property type="match status" value="1"/>
</dbReference>
<dbReference type="GO" id="GO:0031132">
    <property type="term" value="F:serine 3-dehydrogenase activity"/>
    <property type="evidence" value="ECO:0007669"/>
    <property type="project" value="UniProtKB-EC"/>
</dbReference>
<evidence type="ECO:0000256" key="2">
    <source>
        <dbReference type="ARBA" id="ARBA00023002"/>
    </source>
</evidence>
<feature type="domain" description="Ketoreductase" evidence="4">
    <location>
        <begin position="3"/>
        <end position="185"/>
    </location>
</feature>
<dbReference type="SUPFAM" id="SSF51735">
    <property type="entry name" value="NAD(P)-binding Rossmann-fold domains"/>
    <property type="match status" value="1"/>
</dbReference>
<dbReference type="PANTHER" id="PTHR42901:SF1">
    <property type="entry name" value="ALCOHOL DEHYDROGENASE"/>
    <property type="match status" value="1"/>
</dbReference>
<dbReference type="Proteomes" id="UP000223606">
    <property type="component" value="Chromosome 1"/>
</dbReference>
<evidence type="ECO:0000256" key="3">
    <source>
        <dbReference type="RuleBase" id="RU000363"/>
    </source>
</evidence>